<comment type="function">
    <text evidence="13">The RuvA-RuvB-RuvC complex processes Holliday junction (HJ) DNA during genetic recombination and DNA repair. Endonuclease that resolves HJ intermediates. Cleaves cruciform DNA by making single-stranded nicks across the HJ at symmetrical positions within the homologous arms, yielding a 5'-phosphate and a 3'-hydroxyl group; requires a central core of homology in the junction. The consensus cleavage sequence is 5'-(A/T)TT(C/G)-3'. Cleavage occurs on the 3'-side of the TT dinucleotide at the point of strand exchange. HJ branch migration catalyzed by RuvA-RuvB allows RuvC to scan DNA until it finds its consensus sequence, where it cleaves and resolves the cruciform DNA.</text>
</comment>
<reference evidence="15 16" key="1">
    <citation type="journal article" date="2016" name="Nat. Commun.">
        <title>Thousands of microbial genomes shed light on interconnected biogeochemical processes in an aquifer system.</title>
        <authorList>
            <person name="Anantharaman K."/>
            <person name="Brown C.T."/>
            <person name="Hug L.A."/>
            <person name="Sharon I."/>
            <person name="Castelle C.J."/>
            <person name="Probst A.J."/>
            <person name="Thomas B.C."/>
            <person name="Singh A."/>
            <person name="Wilkins M.J."/>
            <person name="Karaoz U."/>
            <person name="Brodie E.L."/>
            <person name="Williams K.H."/>
            <person name="Hubbard S.S."/>
            <person name="Banfield J.F."/>
        </authorList>
    </citation>
    <scope>NUCLEOTIDE SEQUENCE [LARGE SCALE GENOMIC DNA]</scope>
</reference>
<evidence type="ECO:0000256" key="7">
    <source>
        <dbReference type="ARBA" id="ARBA00022801"/>
    </source>
</evidence>
<dbReference type="EC" id="3.1.21.10" evidence="13 14"/>
<feature type="active site" evidence="13">
    <location>
        <position position="66"/>
    </location>
</feature>
<keyword evidence="3 13" id="KW-0540">Nuclease</keyword>
<keyword evidence="11 13" id="KW-0234">DNA repair</keyword>
<evidence type="ECO:0000256" key="14">
    <source>
        <dbReference type="NCBIfam" id="TIGR00228"/>
    </source>
</evidence>
<keyword evidence="10 13" id="KW-0233">DNA recombination</keyword>
<gene>
    <name evidence="13" type="primary">ruvC</name>
    <name evidence="15" type="ORF">A3C61_02055</name>
</gene>
<dbReference type="PANTHER" id="PTHR30194:SF3">
    <property type="entry name" value="CROSSOVER JUNCTION ENDODEOXYRIBONUCLEASE RUVC"/>
    <property type="match status" value="1"/>
</dbReference>
<dbReference type="GO" id="GO:0006281">
    <property type="term" value="P:DNA repair"/>
    <property type="evidence" value="ECO:0007669"/>
    <property type="project" value="UniProtKB-UniRule"/>
</dbReference>
<accession>A0A1F8F6V2</accession>
<keyword evidence="2 13" id="KW-0963">Cytoplasm</keyword>
<name>A0A1F8F6V2_9BACT</name>
<evidence type="ECO:0000256" key="8">
    <source>
        <dbReference type="ARBA" id="ARBA00022842"/>
    </source>
</evidence>
<comment type="cofactor">
    <cofactor evidence="13">
        <name>Mg(2+)</name>
        <dbReference type="ChEBI" id="CHEBI:18420"/>
    </cofactor>
    <text evidence="13">Binds 2 Mg(2+) ion per subunit.</text>
</comment>
<feature type="binding site" evidence="13">
    <location>
        <position position="7"/>
    </location>
    <ligand>
        <name>Mg(2+)</name>
        <dbReference type="ChEBI" id="CHEBI:18420"/>
        <label>1</label>
    </ligand>
</feature>
<evidence type="ECO:0000256" key="3">
    <source>
        <dbReference type="ARBA" id="ARBA00022722"/>
    </source>
</evidence>
<comment type="catalytic activity">
    <reaction evidence="12 13">
        <text>Endonucleolytic cleavage at a junction such as a reciprocal single-stranded crossover between two homologous DNA duplexes (Holliday junction).</text>
        <dbReference type="EC" id="3.1.21.10"/>
    </reaction>
</comment>
<feature type="active site" evidence="13">
    <location>
        <position position="139"/>
    </location>
</feature>
<feature type="active site" evidence="13">
    <location>
        <position position="7"/>
    </location>
</feature>
<evidence type="ECO:0000313" key="16">
    <source>
        <dbReference type="Proteomes" id="UP000178908"/>
    </source>
</evidence>
<comment type="subcellular location">
    <subcellularLocation>
        <location evidence="13">Cytoplasm</location>
    </subcellularLocation>
</comment>
<dbReference type="SUPFAM" id="SSF53098">
    <property type="entry name" value="Ribonuclease H-like"/>
    <property type="match status" value="1"/>
</dbReference>
<dbReference type="Gene3D" id="3.30.420.10">
    <property type="entry name" value="Ribonuclease H-like superfamily/Ribonuclease H"/>
    <property type="match status" value="1"/>
</dbReference>
<evidence type="ECO:0000256" key="6">
    <source>
        <dbReference type="ARBA" id="ARBA00022763"/>
    </source>
</evidence>
<protein>
    <recommendedName>
        <fullName evidence="13 14">Crossover junction endodeoxyribonuclease RuvC</fullName>
        <ecNumber evidence="13 14">3.1.21.10</ecNumber>
    </recommendedName>
    <alternativeName>
        <fullName evidence="13">Holliday junction nuclease RuvC</fullName>
    </alternativeName>
    <alternativeName>
        <fullName evidence="13">Holliday junction resolvase RuvC</fullName>
    </alternativeName>
</protein>
<dbReference type="InterPro" id="IPR012337">
    <property type="entry name" value="RNaseH-like_sf"/>
</dbReference>
<proteinExistence type="inferred from homology"/>
<dbReference type="GO" id="GO:0005737">
    <property type="term" value="C:cytoplasm"/>
    <property type="evidence" value="ECO:0007669"/>
    <property type="project" value="UniProtKB-SubCell"/>
</dbReference>
<comment type="caution">
    <text evidence="15">The sequence shown here is derived from an EMBL/GenBank/DDBJ whole genome shotgun (WGS) entry which is preliminary data.</text>
</comment>
<keyword evidence="8 13" id="KW-0460">Magnesium</keyword>
<sequence>MVILGIDPGTTRIGYGVIKKEAGKLSCVDYGLIASTNPDKKADLGKAITDLSRLIHLNKPDVASIEKLFFFKNAKTVMAVSEMRGAILAVLSQNTIPTHEFTPLQVKQAVSSYGRAGKDQVQRMVKLILGIKEDIKPDDAADGLAIAICCAHTIL</sequence>
<evidence type="ECO:0000256" key="10">
    <source>
        <dbReference type="ARBA" id="ARBA00023172"/>
    </source>
</evidence>
<organism evidence="15 16">
    <name type="scientific">Candidatus Yanofskybacteria bacterium RIFCSPHIGHO2_02_FULL_39_10</name>
    <dbReference type="NCBI Taxonomy" id="1802674"/>
    <lineage>
        <taxon>Bacteria</taxon>
        <taxon>Candidatus Yanofskyibacteriota</taxon>
    </lineage>
</organism>
<evidence type="ECO:0000256" key="12">
    <source>
        <dbReference type="ARBA" id="ARBA00029354"/>
    </source>
</evidence>
<feature type="binding site" evidence="13">
    <location>
        <position position="139"/>
    </location>
    <ligand>
        <name>Mg(2+)</name>
        <dbReference type="ChEBI" id="CHEBI:18420"/>
        <label>1</label>
    </ligand>
</feature>
<keyword evidence="7 13" id="KW-0378">Hydrolase</keyword>
<dbReference type="Pfam" id="PF02075">
    <property type="entry name" value="RuvC"/>
    <property type="match status" value="1"/>
</dbReference>
<comment type="similarity">
    <text evidence="1 13">Belongs to the RuvC family.</text>
</comment>
<evidence type="ECO:0000256" key="1">
    <source>
        <dbReference type="ARBA" id="ARBA00009518"/>
    </source>
</evidence>
<dbReference type="NCBIfam" id="TIGR00228">
    <property type="entry name" value="ruvC"/>
    <property type="match status" value="1"/>
</dbReference>
<dbReference type="GO" id="GO:0003677">
    <property type="term" value="F:DNA binding"/>
    <property type="evidence" value="ECO:0007669"/>
    <property type="project" value="UniProtKB-KW"/>
</dbReference>
<dbReference type="CDD" id="cd16962">
    <property type="entry name" value="RuvC"/>
    <property type="match status" value="1"/>
</dbReference>
<feature type="binding site" evidence="13">
    <location>
        <position position="66"/>
    </location>
    <ligand>
        <name>Mg(2+)</name>
        <dbReference type="ChEBI" id="CHEBI:18420"/>
        <label>2</label>
    </ligand>
</feature>
<dbReference type="FunFam" id="3.30.420.10:FF:000002">
    <property type="entry name" value="Crossover junction endodeoxyribonuclease RuvC"/>
    <property type="match status" value="1"/>
</dbReference>
<dbReference type="InterPro" id="IPR002176">
    <property type="entry name" value="X-over_junc_endoDNase_RuvC"/>
</dbReference>
<dbReference type="GO" id="GO:0048476">
    <property type="term" value="C:Holliday junction resolvase complex"/>
    <property type="evidence" value="ECO:0007669"/>
    <property type="project" value="UniProtKB-UniRule"/>
</dbReference>
<keyword evidence="4 13" id="KW-0479">Metal-binding</keyword>
<dbReference type="EMBL" id="MGJO01000058">
    <property type="protein sequence ID" value="OGN07996.1"/>
    <property type="molecule type" value="Genomic_DNA"/>
</dbReference>
<evidence type="ECO:0000256" key="9">
    <source>
        <dbReference type="ARBA" id="ARBA00023125"/>
    </source>
</evidence>
<dbReference type="HAMAP" id="MF_00034">
    <property type="entry name" value="RuvC"/>
    <property type="match status" value="1"/>
</dbReference>
<dbReference type="GO" id="GO:0006310">
    <property type="term" value="P:DNA recombination"/>
    <property type="evidence" value="ECO:0007669"/>
    <property type="project" value="UniProtKB-UniRule"/>
</dbReference>
<keyword evidence="6 13" id="KW-0227">DNA damage</keyword>
<dbReference type="AlphaFoldDB" id="A0A1F8F6V2"/>
<dbReference type="PANTHER" id="PTHR30194">
    <property type="entry name" value="CROSSOVER JUNCTION ENDODEOXYRIBONUCLEASE RUVC"/>
    <property type="match status" value="1"/>
</dbReference>
<keyword evidence="5 13" id="KW-0255">Endonuclease</keyword>
<dbReference type="NCBIfam" id="NF000711">
    <property type="entry name" value="PRK00039.2-1"/>
    <property type="match status" value="1"/>
</dbReference>
<evidence type="ECO:0000256" key="11">
    <source>
        <dbReference type="ARBA" id="ARBA00023204"/>
    </source>
</evidence>
<evidence type="ECO:0000256" key="5">
    <source>
        <dbReference type="ARBA" id="ARBA00022759"/>
    </source>
</evidence>
<dbReference type="GO" id="GO:0000287">
    <property type="term" value="F:magnesium ion binding"/>
    <property type="evidence" value="ECO:0007669"/>
    <property type="project" value="UniProtKB-UniRule"/>
</dbReference>
<evidence type="ECO:0000256" key="13">
    <source>
        <dbReference type="HAMAP-Rule" id="MF_00034"/>
    </source>
</evidence>
<dbReference type="GO" id="GO:0008821">
    <property type="term" value="F:crossover junction DNA endonuclease activity"/>
    <property type="evidence" value="ECO:0007669"/>
    <property type="project" value="UniProtKB-UniRule"/>
</dbReference>
<dbReference type="InterPro" id="IPR036397">
    <property type="entry name" value="RNaseH_sf"/>
</dbReference>
<dbReference type="PRINTS" id="PR00696">
    <property type="entry name" value="RSOLVASERUVC"/>
</dbReference>
<evidence type="ECO:0000256" key="4">
    <source>
        <dbReference type="ARBA" id="ARBA00022723"/>
    </source>
</evidence>
<dbReference type="Proteomes" id="UP000178908">
    <property type="component" value="Unassembled WGS sequence"/>
</dbReference>
<evidence type="ECO:0000256" key="2">
    <source>
        <dbReference type="ARBA" id="ARBA00022490"/>
    </source>
</evidence>
<comment type="subunit">
    <text evidence="13">Homodimer which binds Holliday junction (HJ) DNA. The HJ becomes 2-fold symmetrical on binding to RuvC with unstacked arms; it has a different conformation from HJ DNA in complex with RuvA. In the full resolvosome a probable DNA-RuvA(4)-RuvB(12)-RuvC(2) complex forms which resolves the HJ.</text>
</comment>
<keyword evidence="9 13" id="KW-0238">DNA-binding</keyword>
<evidence type="ECO:0000313" key="15">
    <source>
        <dbReference type="EMBL" id="OGN07996.1"/>
    </source>
</evidence>